<gene>
    <name evidence="2" type="ORF">Geu3261_0208_004</name>
</gene>
<dbReference type="AlphaFoldDB" id="A0A0D6Q479"/>
<proteinExistence type="predicted"/>
<protein>
    <submittedName>
        <fullName evidence="2">Uncharacterized protein</fullName>
    </submittedName>
</protein>
<sequence>MDDVSWGVVGGCVLAVCAAAGTLIYLSRKAQTAATETQLVNTETKVTATEQAMAQAQADAPATDAALTTRLDGGTF</sequence>
<keyword evidence="1" id="KW-1133">Transmembrane helix</keyword>
<name>A0A0D6Q479_KOMEU</name>
<dbReference type="RefSeq" id="WP_048852016.1">
    <property type="nucleotide sequence ID" value="NZ_BANI01000180.1"/>
</dbReference>
<organism evidence="2 3">
    <name type="scientific">Komagataeibacter europaeus NBRC 3261</name>
    <dbReference type="NCBI Taxonomy" id="1234669"/>
    <lineage>
        <taxon>Bacteria</taxon>
        <taxon>Pseudomonadati</taxon>
        <taxon>Pseudomonadota</taxon>
        <taxon>Alphaproteobacteria</taxon>
        <taxon>Acetobacterales</taxon>
        <taxon>Acetobacteraceae</taxon>
        <taxon>Komagataeibacter</taxon>
    </lineage>
</organism>
<evidence type="ECO:0000313" key="3">
    <source>
        <dbReference type="Proteomes" id="UP000032675"/>
    </source>
</evidence>
<keyword evidence="1" id="KW-0812">Transmembrane</keyword>
<accession>A0A0D6Q479</accession>
<comment type="caution">
    <text evidence="2">The sequence shown here is derived from an EMBL/GenBank/DDBJ whole genome shotgun (WGS) entry which is preliminary data.</text>
</comment>
<dbReference type="EMBL" id="BANI01000180">
    <property type="protein sequence ID" value="GAN97571.1"/>
    <property type="molecule type" value="Genomic_DNA"/>
</dbReference>
<keyword evidence="1" id="KW-0472">Membrane</keyword>
<dbReference type="Proteomes" id="UP000032675">
    <property type="component" value="Unassembled WGS sequence"/>
</dbReference>
<evidence type="ECO:0000313" key="2">
    <source>
        <dbReference type="EMBL" id="GAN97571.1"/>
    </source>
</evidence>
<feature type="transmembrane region" description="Helical" evidence="1">
    <location>
        <begin position="6"/>
        <end position="26"/>
    </location>
</feature>
<evidence type="ECO:0000256" key="1">
    <source>
        <dbReference type="SAM" id="Phobius"/>
    </source>
</evidence>
<reference evidence="2 3" key="1">
    <citation type="submission" date="2012-11" db="EMBL/GenBank/DDBJ databases">
        <title>Whole genome sequence of Gluconacetobacter europaeus NBRC3261.</title>
        <authorList>
            <person name="Azuma Y."/>
            <person name="Higashiura N."/>
            <person name="Hirakawa H."/>
            <person name="Matsushita K."/>
        </authorList>
    </citation>
    <scope>NUCLEOTIDE SEQUENCE [LARGE SCALE GENOMIC DNA]</scope>
    <source>
        <strain evidence="2 3">NBRC 3261</strain>
    </source>
</reference>